<dbReference type="CDD" id="cd02966">
    <property type="entry name" value="TlpA_like_family"/>
    <property type="match status" value="1"/>
</dbReference>
<dbReference type="InterPro" id="IPR013766">
    <property type="entry name" value="Thioredoxin_domain"/>
</dbReference>
<evidence type="ECO:0000259" key="3">
    <source>
        <dbReference type="PROSITE" id="PS51352"/>
    </source>
</evidence>
<keyword evidence="2" id="KW-0812">Transmembrane</keyword>
<dbReference type="InterPro" id="IPR011990">
    <property type="entry name" value="TPR-like_helical_dom_sf"/>
</dbReference>
<keyword evidence="2" id="KW-1133">Transmembrane helix</keyword>
<dbReference type="PROSITE" id="PS51352">
    <property type="entry name" value="THIOREDOXIN_2"/>
    <property type="match status" value="1"/>
</dbReference>
<keyword evidence="1" id="KW-0676">Redox-active center</keyword>
<dbReference type="InterPro" id="IPR050553">
    <property type="entry name" value="Thioredoxin_ResA/DsbE_sf"/>
</dbReference>
<feature type="domain" description="Thioredoxin" evidence="3">
    <location>
        <begin position="363"/>
        <end position="506"/>
    </location>
</feature>
<dbReference type="PANTHER" id="PTHR42852">
    <property type="entry name" value="THIOL:DISULFIDE INTERCHANGE PROTEIN DSBE"/>
    <property type="match status" value="1"/>
</dbReference>
<evidence type="ECO:0000256" key="2">
    <source>
        <dbReference type="SAM" id="Phobius"/>
    </source>
</evidence>
<dbReference type="SUPFAM" id="SSF52833">
    <property type="entry name" value="Thioredoxin-like"/>
    <property type="match status" value="1"/>
</dbReference>
<reference evidence="4 5" key="1">
    <citation type="submission" date="2022-09" db="EMBL/GenBank/DDBJ databases">
        <title>Genome sequencing of Flavivirga sp. MEBiC05379.</title>
        <authorList>
            <person name="Oh H.-M."/>
            <person name="Kwon K.K."/>
            <person name="Park M.J."/>
            <person name="Yang S.-H."/>
        </authorList>
    </citation>
    <scope>NUCLEOTIDE SEQUENCE [LARGE SCALE GENOMIC DNA]</scope>
    <source>
        <strain evidence="4 5">MEBiC05379</strain>
    </source>
</reference>
<proteinExistence type="predicted"/>
<dbReference type="EMBL" id="JAODOP010000004">
    <property type="protein sequence ID" value="MEF3832781.1"/>
    <property type="molecule type" value="Genomic_DNA"/>
</dbReference>
<evidence type="ECO:0000313" key="5">
    <source>
        <dbReference type="Proteomes" id="UP001337305"/>
    </source>
</evidence>
<name>A0ABU7XQW2_9FLAO</name>
<dbReference type="RefSeq" id="WP_303305151.1">
    <property type="nucleotide sequence ID" value="NZ_JAODOP010000004.1"/>
</dbReference>
<keyword evidence="5" id="KW-1185">Reference proteome</keyword>
<sequence>MKRISLQVIINNSTGIIILMLMIFLASFGVFAQTETAKLLETIETYPDSLPLHQQYIKESGLSEEALEDQYNIWLKKFSKSATVPFALGEAYYRKELPAAKLLLLKALERDPALDKAYFYLWIDGERWGDFEKSREYLLRAKEIAPDNPNYAFYYAGTFSNTNPKKYRELSLEVAHKFPKSERGAQSLYWLAERSSDKVEKKEYYELLKNNFPPETYSWSSSGMYSYFDLLLEESSKEAVLLAQNMVDISTSERDLKTWKAQMIVAKNVNKAKDYMAQDNSKEAMALLENTTPLRWSNAKDLILLLKAKAMDKSGKTKLAYDALKMSYAKSPEKRVKKVLKKYGLKLNKSLKDIENDIWFVRDTISEPATDFTLKNYLTPGKTTLSDLKDKVILLTYWFPGCGPCRGEFPHFQSVVDKFEGQDLVYLGINIVPDQNDYVIPFMKSSGYSFIPLEDYPDRDKGNLDNRGAAPMNFIIDRNGNLMFSNFRTNEHNQDVLEEMIASLLNRDNG</sequence>
<dbReference type="InterPro" id="IPR000866">
    <property type="entry name" value="AhpC/TSA"/>
</dbReference>
<comment type="caution">
    <text evidence="4">The sequence shown here is derived from an EMBL/GenBank/DDBJ whole genome shotgun (WGS) entry which is preliminary data.</text>
</comment>
<dbReference type="Gene3D" id="1.25.40.10">
    <property type="entry name" value="Tetratricopeptide repeat domain"/>
    <property type="match status" value="1"/>
</dbReference>
<dbReference type="PANTHER" id="PTHR42852:SF13">
    <property type="entry name" value="PROTEIN DIPZ"/>
    <property type="match status" value="1"/>
</dbReference>
<evidence type="ECO:0000313" key="4">
    <source>
        <dbReference type="EMBL" id="MEF3832781.1"/>
    </source>
</evidence>
<dbReference type="InterPro" id="IPR017937">
    <property type="entry name" value="Thioredoxin_CS"/>
</dbReference>
<dbReference type="InterPro" id="IPR036249">
    <property type="entry name" value="Thioredoxin-like_sf"/>
</dbReference>
<accession>A0ABU7XQW2</accession>
<dbReference type="SUPFAM" id="SSF48452">
    <property type="entry name" value="TPR-like"/>
    <property type="match status" value="1"/>
</dbReference>
<dbReference type="Pfam" id="PF00578">
    <property type="entry name" value="AhpC-TSA"/>
    <property type="match status" value="1"/>
</dbReference>
<organism evidence="4 5">
    <name type="scientific">Flavivirga spongiicola</name>
    <dbReference type="NCBI Taxonomy" id="421621"/>
    <lineage>
        <taxon>Bacteria</taxon>
        <taxon>Pseudomonadati</taxon>
        <taxon>Bacteroidota</taxon>
        <taxon>Flavobacteriia</taxon>
        <taxon>Flavobacteriales</taxon>
        <taxon>Flavobacteriaceae</taxon>
        <taxon>Flavivirga</taxon>
    </lineage>
</organism>
<feature type="transmembrane region" description="Helical" evidence="2">
    <location>
        <begin position="12"/>
        <end position="32"/>
    </location>
</feature>
<dbReference type="PROSITE" id="PS00194">
    <property type="entry name" value="THIOREDOXIN_1"/>
    <property type="match status" value="1"/>
</dbReference>
<dbReference type="Proteomes" id="UP001337305">
    <property type="component" value="Unassembled WGS sequence"/>
</dbReference>
<evidence type="ECO:0000256" key="1">
    <source>
        <dbReference type="ARBA" id="ARBA00023284"/>
    </source>
</evidence>
<gene>
    <name evidence="4" type="ORF">N1F79_06545</name>
</gene>
<keyword evidence="2" id="KW-0472">Membrane</keyword>
<protein>
    <submittedName>
        <fullName evidence="4">TlpA family protein disulfide reductase</fullName>
    </submittedName>
</protein>
<dbReference type="Gene3D" id="3.40.30.10">
    <property type="entry name" value="Glutaredoxin"/>
    <property type="match status" value="1"/>
</dbReference>